<evidence type="ECO:0000256" key="3">
    <source>
        <dbReference type="ARBA" id="ARBA00010772"/>
    </source>
</evidence>
<keyword evidence="5" id="KW-0479">Metal-binding</keyword>
<evidence type="ECO:0000256" key="4">
    <source>
        <dbReference type="ARBA" id="ARBA00011956"/>
    </source>
</evidence>
<reference evidence="10" key="1">
    <citation type="journal article" date="2019" name="Int. J. Syst. Evol. Microbiol.">
        <title>The Global Catalogue of Microorganisms (GCM) 10K type strain sequencing project: providing services to taxonomists for standard genome sequencing and annotation.</title>
        <authorList>
            <consortium name="The Broad Institute Genomics Platform"/>
            <consortium name="The Broad Institute Genome Sequencing Center for Infectious Disease"/>
            <person name="Wu L."/>
            <person name="Ma J."/>
        </authorList>
    </citation>
    <scope>NUCLEOTIDE SEQUENCE [LARGE SCALE GENOMIC DNA]</scope>
    <source>
        <strain evidence="10">JCM 4350</strain>
    </source>
</reference>
<organism evidence="9 10">
    <name type="scientific">Streptomyces badius</name>
    <dbReference type="NCBI Taxonomy" id="1941"/>
    <lineage>
        <taxon>Bacteria</taxon>
        <taxon>Bacillati</taxon>
        <taxon>Actinomycetota</taxon>
        <taxon>Actinomycetes</taxon>
        <taxon>Kitasatosporales</taxon>
        <taxon>Streptomycetaceae</taxon>
        <taxon>Streptomyces</taxon>
    </lineage>
</organism>
<evidence type="ECO:0000313" key="9">
    <source>
        <dbReference type="EMBL" id="GGS47632.1"/>
    </source>
</evidence>
<dbReference type="InterPro" id="IPR018050">
    <property type="entry name" value="Pmannose_isomerase-type1_CS"/>
</dbReference>
<evidence type="ECO:0000256" key="7">
    <source>
        <dbReference type="ARBA" id="ARBA00023235"/>
    </source>
</evidence>
<feature type="domain" description="Phosphomannose isomerase type I catalytic" evidence="8">
    <location>
        <begin position="3"/>
        <end position="149"/>
    </location>
</feature>
<keyword evidence="7 9" id="KW-0413">Isomerase</keyword>
<dbReference type="RefSeq" id="WP_128818854.1">
    <property type="nucleotide sequence ID" value="NZ_BMSZ01000005.1"/>
</dbReference>
<dbReference type="Proteomes" id="UP000659767">
    <property type="component" value="Unassembled WGS sequence"/>
</dbReference>
<dbReference type="SUPFAM" id="SSF51182">
    <property type="entry name" value="RmlC-like cupins"/>
    <property type="match status" value="1"/>
</dbReference>
<dbReference type="Gene3D" id="2.60.120.10">
    <property type="entry name" value="Jelly Rolls"/>
    <property type="match status" value="2"/>
</dbReference>
<dbReference type="InterPro" id="IPR001250">
    <property type="entry name" value="Man6P_Isoase-1"/>
</dbReference>
<name>A0ABQ2T228_STRBA</name>
<protein>
    <recommendedName>
        <fullName evidence="4">mannose-6-phosphate isomerase</fullName>
        <ecNumber evidence="4">5.3.1.8</ecNumber>
    </recommendedName>
</protein>
<evidence type="ECO:0000256" key="5">
    <source>
        <dbReference type="ARBA" id="ARBA00022723"/>
    </source>
</evidence>
<dbReference type="PRINTS" id="PR00714">
    <property type="entry name" value="MAN6PISMRASE"/>
</dbReference>
<comment type="caution">
    <text evidence="9">The sequence shown here is derived from an EMBL/GenBank/DDBJ whole genome shotgun (WGS) entry which is preliminary data.</text>
</comment>
<dbReference type="InterPro" id="IPR014710">
    <property type="entry name" value="RmlC-like_jellyroll"/>
</dbReference>
<dbReference type="EC" id="5.3.1.8" evidence="4"/>
<dbReference type="InterPro" id="IPR011051">
    <property type="entry name" value="RmlC_Cupin_sf"/>
</dbReference>
<dbReference type="CDD" id="cd07011">
    <property type="entry name" value="cupin_PMI_type_I_N"/>
    <property type="match status" value="1"/>
</dbReference>
<evidence type="ECO:0000259" key="8">
    <source>
        <dbReference type="Pfam" id="PF20511"/>
    </source>
</evidence>
<comment type="catalytic activity">
    <reaction evidence="1">
        <text>D-mannose 6-phosphate = D-fructose 6-phosphate</text>
        <dbReference type="Rhea" id="RHEA:12356"/>
        <dbReference type="ChEBI" id="CHEBI:58735"/>
        <dbReference type="ChEBI" id="CHEBI:61527"/>
        <dbReference type="EC" id="5.3.1.8"/>
    </reaction>
</comment>
<dbReference type="PROSITE" id="PS00965">
    <property type="entry name" value="PMI_I_1"/>
    <property type="match status" value="1"/>
</dbReference>
<comment type="similarity">
    <text evidence="3">Belongs to the mannose-6-phosphate isomerase type 1 family.</text>
</comment>
<keyword evidence="10" id="KW-1185">Reference proteome</keyword>
<gene>
    <name evidence="9" type="ORF">GCM10010253_22400</name>
</gene>
<dbReference type="NCBIfam" id="TIGR00218">
    <property type="entry name" value="manA"/>
    <property type="match status" value="1"/>
</dbReference>
<dbReference type="Pfam" id="PF20511">
    <property type="entry name" value="PMI_typeI_cat"/>
    <property type="match status" value="1"/>
</dbReference>
<comment type="cofactor">
    <cofactor evidence="2">
        <name>Zn(2+)</name>
        <dbReference type="ChEBI" id="CHEBI:29105"/>
    </cofactor>
</comment>
<dbReference type="PANTHER" id="PTHR10309">
    <property type="entry name" value="MANNOSE-6-PHOSPHATE ISOMERASE"/>
    <property type="match status" value="1"/>
</dbReference>
<keyword evidence="6" id="KW-0862">Zinc</keyword>
<dbReference type="PANTHER" id="PTHR10309:SF0">
    <property type="entry name" value="MANNOSE-6-PHOSPHATE ISOMERASE"/>
    <property type="match status" value="1"/>
</dbReference>
<dbReference type="InterPro" id="IPR016305">
    <property type="entry name" value="Mannose-6-P_Isomerase"/>
</dbReference>
<dbReference type="GO" id="GO:0016853">
    <property type="term" value="F:isomerase activity"/>
    <property type="evidence" value="ECO:0007669"/>
    <property type="project" value="UniProtKB-KW"/>
</dbReference>
<evidence type="ECO:0000256" key="6">
    <source>
        <dbReference type="ARBA" id="ARBA00022833"/>
    </source>
</evidence>
<accession>A0ABQ2T228</accession>
<dbReference type="InterPro" id="IPR046457">
    <property type="entry name" value="PMI_typeI_cat"/>
</dbReference>
<dbReference type="Gene3D" id="1.10.441.10">
    <property type="entry name" value="Phosphomannose Isomerase, domain 2"/>
    <property type="match status" value="1"/>
</dbReference>
<proteinExistence type="inferred from homology"/>
<evidence type="ECO:0000256" key="1">
    <source>
        <dbReference type="ARBA" id="ARBA00000757"/>
    </source>
</evidence>
<dbReference type="PIRSF" id="PIRSF001480">
    <property type="entry name" value="Mannose-6-phosphate_isomerase"/>
    <property type="match status" value="1"/>
</dbReference>
<dbReference type="EMBL" id="BMSZ01000005">
    <property type="protein sequence ID" value="GGS47632.1"/>
    <property type="molecule type" value="Genomic_DNA"/>
</dbReference>
<evidence type="ECO:0000313" key="10">
    <source>
        <dbReference type="Proteomes" id="UP000659767"/>
    </source>
</evidence>
<sequence>MDRLLNTIRPYSWGSTTALSELMGTVPDGTPQAELWMGAHPAAPSRLLRAHGPEPLDALIRSRPAAELGEATLRRFGPRLPFLLKLLAVESPLSIQVHPDLAQAAVGHRIENAQGVPLDAPYRNYRDDNHKPEMIVALSGFEGLCGFKPPTHCADLLAALRLPELAPHVTTLREEPEEPALRAVFSAFLTAPATLVAAVAASVAREAETAEEDRPAWQAYDRVARARPGDPGLLAALMLQHVRLAPGEGIFLGAGVPHAYLRGLGVEIMASSDNVLRCGLTSKHVDTEELLRVVRATASPVRVLRPAARGAGAEEVYAAPVDDFRLSRVRLSAGSCAALDATAPQILVCTSGSIRLSSGSRGSLTLRPGESAYAPAGDQVTVRGEGEVFRATVDAGHGHRHRRRKYG</sequence>
<evidence type="ECO:0000256" key="2">
    <source>
        <dbReference type="ARBA" id="ARBA00001947"/>
    </source>
</evidence>